<reference evidence="3" key="1">
    <citation type="submission" date="2012-10" db="EMBL/GenBank/DDBJ databases">
        <authorList>
            <person name="Sandrine L."/>
        </authorList>
    </citation>
    <scope>NUCLEOTIDE SEQUENCE</scope>
</reference>
<gene>
    <name evidence="2" type="ORF">BN138_217</name>
    <name evidence="3" type="ORF">BN138_317</name>
    <name evidence="4" type="ORF">BN138_352</name>
</gene>
<proteinExistence type="predicted"/>
<evidence type="ECO:0000313" key="2">
    <source>
        <dbReference type="EMBL" id="CCO21029.1"/>
    </source>
</evidence>
<dbReference type="NCBIfam" id="TIGR02145">
    <property type="entry name" value="Fib_succ_major"/>
    <property type="match status" value="1"/>
</dbReference>
<dbReference type="EMBL" id="HF548280">
    <property type="protein sequence ID" value="CCO21029.1"/>
    <property type="molecule type" value="Genomic_DNA"/>
</dbReference>
<evidence type="ECO:0000313" key="4">
    <source>
        <dbReference type="EMBL" id="CCO21164.1"/>
    </source>
</evidence>
<organism evidence="3">
    <name type="scientific">termite gut metagenome</name>
    <dbReference type="NCBI Taxonomy" id="433724"/>
    <lineage>
        <taxon>unclassified sequences</taxon>
        <taxon>metagenomes</taxon>
        <taxon>organismal metagenomes</taxon>
    </lineage>
</organism>
<dbReference type="EMBL" id="HF548286">
    <property type="protein sequence ID" value="CCO21164.1"/>
    <property type="molecule type" value="Genomic_DNA"/>
</dbReference>
<dbReference type="EMBL" id="HF548285">
    <property type="protein sequence ID" value="CCO21129.1"/>
    <property type="molecule type" value="Genomic_DNA"/>
</dbReference>
<protein>
    <recommendedName>
        <fullName evidence="1">Fibrobacter succinogenes major paralogous domain-containing protein</fullName>
    </recommendedName>
</protein>
<accession>S0DE55</accession>
<sequence length="231" mass="25218">MKAKRFAVAALVILPAMTPAMMPAMTPAVAPAAGQEPAKDSVRVAGQKRDFGREEMAEWEWKLERGKWRKDNLTDLVELPDEAEIGGVVWAGTNVSVPGHFAAFPEDYGNHYNFDEAQTACPAGWRLPTTGEFASLIDSGNERVSINGNVAGHIFGSGDNRVFFPAAGYDPLAGRGQQAGHAGSYWSGTPRKSARAYAIAFNSVVNRVYNSAIYYRVGRYSVRCVKKEEDR</sequence>
<dbReference type="InterPro" id="IPR011871">
    <property type="entry name" value="Fib_succ_major"/>
</dbReference>
<name>S0DE55_9ZZZZ</name>
<evidence type="ECO:0000313" key="3">
    <source>
        <dbReference type="EMBL" id="CCO21129.1"/>
    </source>
</evidence>
<dbReference type="Pfam" id="PF09603">
    <property type="entry name" value="Fib_succ_major"/>
    <property type="match status" value="1"/>
</dbReference>
<evidence type="ECO:0000259" key="1">
    <source>
        <dbReference type="Pfam" id="PF09603"/>
    </source>
</evidence>
<dbReference type="AlphaFoldDB" id="S0DE55"/>
<reference evidence="3" key="2">
    <citation type="journal article" date="2013" name="Biotechnol. Biofuels">
        <title>Mining for hemicellulases in the fungus-growing termite Pseudacanthotermes militaris using functional metagenomics.</title>
        <authorList>
            <person name="Bastien G."/>
            <person name="Arnal G."/>
            <person name="Bozonnet S."/>
            <person name="Laguerre S."/>
            <person name="Ferreira F."/>
            <person name="Faure R."/>
            <person name="Henrissat B."/>
            <person name="Lefevre F."/>
            <person name="Robe P."/>
            <person name="Bouchez O."/>
            <person name="Noirot C."/>
            <person name="Dumon C."/>
            <person name="O'Donohue M."/>
        </authorList>
    </citation>
    <scope>NUCLEOTIDE SEQUENCE</scope>
</reference>
<feature type="domain" description="Fibrobacter succinogenes major paralogous" evidence="1">
    <location>
        <begin position="107"/>
        <end position="226"/>
    </location>
</feature>